<protein>
    <submittedName>
        <fullName evidence="4">Cobyrinic acid a,c-diamide synthase</fullName>
    </submittedName>
</protein>
<evidence type="ECO:0000313" key="6">
    <source>
        <dbReference type="Proteomes" id="UP000070659"/>
    </source>
</evidence>
<dbReference type="EMBL" id="JYIJ01000009">
    <property type="protein sequence ID" value="KWX05837.1"/>
    <property type="molecule type" value="Genomic_DNA"/>
</dbReference>
<evidence type="ECO:0000313" key="5">
    <source>
        <dbReference type="Proteomes" id="UP000070598"/>
    </source>
</evidence>
<feature type="compositionally biased region" description="Basic residues" evidence="1">
    <location>
        <begin position="1"/>
        <end position="12"/>
    </location>
</feature>
<dbReference type="EMBL" id="JYIK01000827">
    <property type="protein sequence ID" value="KWX09380.1"/>
    <property type="molecule type" value="Genomic_DNA"/>
</dbReference>
<dbReference type="InterPro" id="IPR050678">
    <property type="entry name" value="DNA_Partitioning_ATPase"/>
</dbReference>
<dbReference type="PANTHER" id="PTHR13696:SF52">
    <property type="entry name" value="PARA FAMILY PROTEIN CT_582"/>
    <property type="match status" value="1"/>
</dbReference>
<dbReference type="RefSeq" id="WP_067067596.1">
    <property type="nucleotide sequence ID" value="NZ_JYIJ01000009.1"/>
</dbReference>
<accession>A0A132NH22</accession>
<evidence type="ECO:0000313" key="4">
    <source>
        <dbReference type="EMBL" id="KWX09380.1"/>
    </source>
</evidence>
<sequence length="274" mass="29078">MAQQPSRRRRRVAIGNNKGGTGKTAATVNLAASLAARGLDVLVVDMDPQANATRRLAVKLTPDMPGISEAIKANADGVAADVFTPCGWDGPLGERIQVAPARFELENRISEAGTLGAVERLRRALDGADEDFDVVLIDCPPSLGHLTILALAAADVALCTIEPEYDAVEGAVRYRDLIDTHRGQFGNPDLELAGVLVGRVRAGVGAHTFQLEGLPELFDEKLIWRPYIPERAAIKDAMDAAVPLRALNTAPANAMAGLYDDLSARLVDALGGSR</sequence>
<dbReference type="Proteomes" id="UP000070598">
    <property type="component" value="Unassembled WGS sequence"/>
</dbReference>
<organism evidence="4 5">
    <name type="scientific">Carbonactinospora thermoautotrophica</name>
    <dbReference type="NCBI Taxonomy" id="1469144"/>
    <lineage>
        <taxon>Bacteria</taxon>
        <taxon>Bacillati</taxon>
        <taxon>Actinomycetota</taxon>
        <taxon>Actinomycetes</taxon>
        <taxon>Kitasatosporales</taxon>
        <taxon>Carbonactinosporaceae</taxon>
        <taxon>Carbonactinospora</taxon>
    </lineage>
</organism>
<evidence type="ECO:0000256" key="1">
    <source>
        <dbReference type="SAM" id="MobiDB-lite"/>
    </source>
</evidence>
<feature type="domain" description="AAA" evidence="2">
    <location>
        <begin position="11"/>
        <end position="183"/>
    </location>
</feature>
<dbReference type="CDD" id="cd02042">
    <property type="entry name" value="ParAB_family"/>
    <property type="match status" value="1"/>
</dbReference>
<reference evidence="4 6" key="1">
    <citation type="submission" date="2015-02" db="EMBL/GenBank/DDBJ databases">
        <title>Physiological reanalysis, assessment of diazotrophy, and genome sequences of multiple isolates of Streptomyces thermoautotrophicus.</title>
        <authorList>
            <person name="MacKellar D.C."/>
            <person name="Lieber L."/>
            <person name="Norman J."/>
            <person name="Bolger A."/>
            <person name="Tobin C."/>
            <person name="Murray J.W."/>
            <person name="Prell J."/>
        </authorList>
    </citation>
    <scope>NUCLEOTIDE SEQUENCE [LARGE SCALE GENOMIC DNA]</scope>
    <source>
        <strain evidence="4 6">UBT1</strain>
    </source>
</reference>
<dbReference type="SUPFAM" id="SSF52540">
    <property type="entry name" value="P-loop containing nucleoside triphosphate hydrolases"/>
    <property type="match status" value="1"/>
</dbReference>
<evidence type="ECO:0000259" key="2">
    <source>
        <dbReference type="Pfam" id="PF13614"/>
    </source>
</evidence>
<dbReference type="InterPro" id="IPR027417">
    <property type="entry name" value="P-loop_NTPase"/>
</dbReference>
<dbReference type="Proteomes" id="UP000070659">
    <property type="component" value="Unassembled WGS sequence"/>
</dbReference>
<dbReference type="PATRIC" id="fig|1469144.8.peg.1528"/>
<comment type="caution">
    <text evidence="4">The sequence shown here is derived from an EMBL/GenBank/DDBJ whole genome shotgun (WGS) entry which is preliminary data.</text>
</comment>
<evidence type="ECO:0000313" key="3">
    <source>
        <dbReference type="EMBL" id="KWX05837.1"/>
    </source>
</evidence>
<reference evidence="5" key="2">
    <citation type="submission" date="2015-02" db="EMBL/GenBank/DDBJ databases">
        <title>Physiological reanalysis, assessment of diazotrophy, and genome sequences of multiple isolates of Streptomyces thermoautotrophicus.</title>
        <authorList>
            <person name="MacKellar D.C."/>
            <person name="Lieber L."/>
            <person name="Norman J."/>
            <person name="Bolger A."/>
            <person name="Tobin C."/>
            <person name="Murray J.W."/>
            <person name="Friesen M."/>
            <person name="Prell J."/>
        </authorList>
    </citation>
    <scope>NUCLEOTIDE SEQUENCE [LARGE SCALE GENOMIC DNA]</scope>
    <source>
        <strain evidence="5">UBT1</strain>
    </source>
</reference>
<gene>
    <name evidence="3" type="ORF">TH66_00385</name>
    <name evidence="4" type="ORF">TR74_09955</name>
</gene>
<dbReference type="Gene3D" id="3.40.50.300">
    <property type="entry name" value="P-loop containing nucleotide triphosphate hydrolases"/>
    <property type="match status" value="1"/>
</dbReference>
<dbReference type="InterPro" id="IPR025669">
    <property type="entry name" value="AAA_dom"/>
</dbReference>
<feature type="region of interest" description="Disordered" evidence="1">
    <location>
        <begin position="1"/>
        <end position="21"/>
    </location>
</feature>
<dbReference type="AlphaFoldDB" id="A0A132NH22"/>
<dbReference type="Pfam" id="PF13614">
    <property type="entry name" value="AAA_31"/>
    <property type="match status" value="1"/>
</dbReference>
<proteinExistence type="predicted"/>
<dbReference type="PANTHER" id="PTHR13696">
    <property type="entry name" value="P-LOOP CONTAINING NUCLEOSIDE TRIPHOSPHATE HYDROLASE"/>
    <property type="match status" value="1"/>
</dbReference>
<name>A0A132NH22_9ACTN</name>